<proteinExistence type="predicted"/>
<dbReference type="GO" id="GO:0006629">
    <property type="term" value="P:lipid metabolic process"/>
    <property type="evidence" value="ECO:0007669"/>
    <property type="project" value="InterPro"/>
</dbReference>
<keyword evidence="2" id="KW-0472">Membrane</keyword>
<accession>A0A9P5XVM6</accession>
<dbReference type="OrthoDB" id="1461976at2759"/>
<organism evidence="4 5">
    <name type="scientific">Collybia nuda</name>
    <dbReference type="NCBI Taxonomy" id="64659"/>
    <lineage>
        <taxon>Eukaryota</taxon>
        <taxon>Fungi</taxon>
        <taxon>Dikarya</taxon>
        <taxon>Basidiomycota</taxon>
        <taxon>Agaricomycotina</taxon>
        <taxon>Agaricomycetes</taxon>
        <taxon>Agaricomycetidae</taxon>
        <taxon>Agaricales</taxon>
        <taxon>Tricholomatineae</taxon>
        <taxon>Clitocybaceae</taxon>
        <taxon>Collybia</taxon>
    </lineage>
</organism>
<dbReference type="InterPro" id="IPR012171">
    <property type="entry name" value="Fatty_acid_desaturase"/>
</dbReference>
<dbReference type="GO" id="GO:0016491">
    <property type="term" value="F:oxidoreductase activity"/>
    <property type="evidence" value="ECO:0007669"/>
    <property type="project" value="InterPro"/>
</dbReference>
<feature type="domain" description="Fatty acid desaturase" evidence="3">
    <location>
        <begin position="208"/>
        <end position="402"/>
    </location>
</feature>
<comment type="caution">
    <text evidence="4">The sequence shown here is derived from an EMBL/GenBank/DDBJ whole genome shotgun (WGS) entry which is preliminary data.</text>
</comment>
<dbReference type="AlphaFoldDB" id="A0A9P5XVM6"/>
<dbReference type="PANTHER" id="PTHR32100">
    <property type="entry name" value="OMEGA-6 FATTY ACID DESATURASE, CHLOROPLASTIC"/>
    <property type="match status" value="1"/>
</dbReference>
<evidence type="ECO:0000256" key="2">
    <source>
        <dbReference type="SAM" id="Phobius"/>
    </source>
</evidence>
<evidence type="ECO:0000313" key="4">
    <source>
        <dbReference type="EMBL" id="KAF9456331.1"/>
    </source>
</evidence>
<evidence type="ECO:0000259" key="3">
    <source>
        <dbReference type="Pfam" id="PF00487"/>
    </source>
</evidence>
<name>A0A9P5XVM6_9AGAR</name>
<feature type="region of interest" description="Disordered" evidence="1">
    <location>
        <begin position="167"/>
        <end position="190"/>
    </location>
</feature>
<keyword evidence="2" id="KW-1133">Transmembrane helix</keyword>
<dbReference type="Pfam" id="PF00487">
    <property type="entry name" value="FA_desaturase"/>
    <property type="match status" value="2"/>
</dbReference>
<keyword evidence="2" id="KW-0812">Transmembrane</keyword>
<evidence type="ECO:0000256" key="1">
    <source>
        <dbReference type="SAM" id="MobiDB-lite"/>
    </source>
</evidence>
<feature type="domain" description="Fatty acid desaturase" evidence="3">
    <location>
        <begin position="90"/>
        <end position="177"/>
    </location>
</feature>
<evidence type="ECO:0000313" key="5">
    <source>
        <dbReference type="Proteomes" id="UP000807353"/>
    </source>
</evidence>
<feature type="transmembrane region" description="Helical" evidence="2">
    <location>
        <begin position="29"/>
        <end position="47"/>
    </location>
</feature>
<keyword evidence="5" id="KW-1185">Reference proteome</keyword>
<dbReference type="InterPro" id="IPR005804">
    <property type="entry name" value="FA_desaturase_dom"/>
</dbReference>
<feature type="transmembrane region" description="Helical" evidence="2">
    <location>
        <begin position="68"/>
        <end position="86"/>
    </location>
</feature>
<gene>
    <name evidence="4" type="ORF">BDZ94DRAFT_402933</name>
</gene>
<reference evidence="4" key="1">
    <citation type="submission" date="2020-11" db="EMBL/GenBank/DDBJ databases">
        <authorList>
            <consortium name="DOE Joint Genome Institute"/>
            <person name="Ahrendt S."/>
            <person name="Riley R."/>
            <person name="Andreopoulos W."/>
            <person name="Labutti K."/>
            <person name="Pangilinan J."/>
            <person name="Ruiz-Duenas F.J."/>
            <person name="Barrasa J.M."/>
            <person name="Sanchez-Garcia M."/>
            <person name="Camarero S."/>
            <person name="Miyauchi S."/>
            <person name="Serrano A."/>
            <person name="Linde D."/>
            <person name="Babiker R."/>
            <person name="Drula E."/>
            <person name="Ayuso-Fernandez I."/>
            <person name="Pacheco R."/>
            <person name="Padilla G."/>
            <person name="Ferreira P."/>
            <person name="Barriuso J."/>
            <person name="Kellner H."/>
            <person name="Castanera R."/>
            <person name="Alfaro M."/>
            <person name="Ramirez L."/>
            <person name="Pisabarro A.G."/>
            <person name="Kuo A."/>
            <person name="Tritt A."/>
            <person name="Lipzen A."/>
            <person name="He G."/>
            <person name="Yan M."/>
            <person name="Ng V."/>
            <person name="Cullen D."/>
            <person name="Martin F."/>
            <person name="Rosso M.-N."/>
            <person name="Henrissat B."/>
            <person name="Hibbett D."/>
            <person name="Martinez A.T."/>
            <person name="Grigoriev I.V."/>
        </authorList>
    </citation>
    <scope>NUCLEOTIDE SEQUENCE</scope>
    <source>
        <strain evidence="4">CBS 247.69</strain>
    </source>
</reference>
<dbReference type="EMBL" id="MU150436">
    <property type="protein sequence ID" value="KAF9456331.1"/>
    <property type="molecule type" value="Genomic_DNA"/>
</dbReference>
<protein>
    <submittedName>
        <fullName evidence="4">Delta-12 fatty acid desaturase</fullName>
    </submittedName>
</protein>
<sequence length="462" mass="52626">MELKTMQITYREIRATIPEHLFRKSSTKGLYYAARDALSVFALYYIASRCMSNNPNMLASQRGMIEAWVSQFPGSSVMMGIAFFLVKWTAWATYWLAQSICMAACWCLAHEAGHGNVSPKRWVNHSVGFIFHSCLLTPYYSWRITHHTHHKAVALLEKDENYVPRTRSDRGLSHLQPTDPPSPSNPSLITERRGLDGVIIQGSGKTKQDPQRPSYHDIFDETPLYTLGRMLAMQLVGFQHYLLFNTLGCRSDPPGTNHFAPSSVLFKPNDRNYYRIVSSNIGIGFVFATLVAYAYTAGFATLWKVYLVPYLLTHHWIVMLTYLHHSDPTIPHYRSPAWNFVRGSLATVDRPLLGWVGRFWFHNVSHDHVGHHLFTTIPFYNQPAVTEILKSVLPKEDYNYDSTNSFYALYRTFKQCCFVEDSGDIVMYKNGEGKSAREVSSSKMVPGGSLAVPAILERLIDE</sequence>
<dbReference type="Proteomes" id="UP000807353">
    <property type="component" value="Unassembled WGS sequence"/>
</dbReference>
<feature type="transmembrane region" description="Helical" evidence="2">
    <location>
        <begin position="273"/>
        <end position="295"/>
    </location>
</feature>